<dbReference type="Gene3D" id="1.20.120.350">
    <property type="entry name" value="Voltage-gated potassium channels. Chain C"/>
    <property type="match status" value="1"/>
</dbReference>
<evidence type="ECO:0000256" key="7">
    <source>
        <dbReference type="ARBA" id="ARBA00022958"/>
    </source>
</evidence>
<dbReference type="GO" id="GO:0001508">
    <property type="term" value="P:action potential"/>
    <property type="evidence" value="ECO:0007669"/>
    <property type="project" value="TreeGrafter"/>
</dbReference>
<evidence type="ECO:0000313" key="14">
    <source>
        <dbReference type="EMBL" id="RGM84429.1"/>
    </source>
</evidence>
<keyword evidence="7" id="KW-0630">Potassium</keyword>
<evidence type="ECO:0000256" key="1">
    <source>
        <dbReference type="ARBA" id="ARBA00004141"/>
    </source>
</evidence>
<keyword evidence="3" id="KW-0633">Potassium transport</keyword>
<proteinExistence type="predicted"/>
<dbReference type="PRINTS" id="PR00169">
    <property type="entry name" value="KCHANNEL"/>
</dbReference>
<dbReference type="Pfam" id="PF00520">
    <property type="entry name" value="Ion_trans"/>
    <property type="match status" value="1"/>
</dbReference>
<protein>
    <recommendedName>
        <fullName evidence="13">Ion transport domain-containing protein</fullName>
    </recommendedName>
</protein>
<keyword evidence="9" id="KW-0406">Ion transport</keyword>
<dbReference type="SUPFAM" id="SSF81324">
    <property type="entry name" value="Voltage-gated potassium channels"/>
    <property type="match status" value="1"/>
</dbReference>
<feature type="transmembrane region" description="Helical" evidence="12">
    <location>
        <begin position="182"/>
        <end position="207"/>
    </location>
</feature>
<comment type="subcellular location">
    <subcellularLocation>
        <location evidence="1">Membrane</location>
        <topology evidence="1">Multi-pass membrane protein</topology>
    </subcellularLocation>
</comment>
<dbReference type="GO" id="GO:0005249">
    <property type="term" value="F:voltage-gated potassium channel activity"/>
    <property type="evidence" value="ECO:0007669"/>
    <property type="project" value="InterPro"/>
</dbReference>
<dbReference type="EMBL" id="QSTW01000043">
    <property type="protein sequence ID" value="RGM84429.1"/>
    <property type="molecule type" value="Genomic_DNA"/>
</dbReference>
<feature type="transmembrane region" description="Helical" evidence="12">
    <location>
        <begin position="12"/>
        <end position="28"/>
    </location>
</feature>
<evidence type="ECO:0000256" key="9">
    <source>
        <dbReference type="ARBA" id="ARBA00023065"/>
    </source>
</evidence>
<dbReference type="Gene3D" id="1.10.287.70">
    <property type="match status" value="1"/>
</dbReference>
<evidence type="ECO:0000256" key="11">
    <source>
        <dbReference type="ARBA" id="ARBA00023303"/>
    </source>
</evidence>
<keyword evidence="8 12" id="KW-1133">Transmembrane helix</keyword>
<evidence type="ECO:0000259" key="13">
    <source>
        <dbReference type="Pfam" id="PF00520"/>
    </source>
</evidence>
<evidence type="ECO:0000256" key="10">
    <source>
        <dbReference type="ARBA" id="ARBA00023136"/>
    </source>
</evidence>
<feature type="transmembrane region" description="Helical" evidence="12">
    <location>
        <begin position="124"/>
        <end position="144"/>
    </location>
</feature>
<comment type="caution">
    <text evidence="14">The sequence shown here is derived from an EMBL/GenBank/DDBJ whole genome shotgun (WGS) entry which is preliminary data.</text>
</comment>
<evidence type="ECO:0000256" key="4">
    <source>
        <dbReference type="ARBA" id="ARBA00022692"/>
    </source>
</evidence>
<keyword evidence="10 12" id="KW-0472">Membrane</keyword>
<dbReference type="RefSeq" id="WP_117703060.1">
    <property type="nucleotide sequence ID" value="NZ_QSTW01000043.1"/>
</dbReference>
<evidence type="ECO:0000256" key="3">
    <source>
        <dbReference type="ARBA" id="ARBA00022538"/>
    </source>
</evidence>
<accession>A0A3E4Z3L4</accession>
<dbReference type="PANTHER" id="PTHR11537">
    <property type="entry name" value="VOLTAGE-GATED POTASSIUM CHANNEL"/>
    <property type="match status" value="1"/>
</dbReference>
<gene>
    <name evidence="14" type="ORF">DXB87_17145</name>
</gene>
<evidence type="ECO:0000256" key="5">
    <source>
        <dbReference type="ARBA" id="ARBA00022826"/>
    </source>
</evidence>
<evidence type="ECO:0000256" key="8">
    <source>
        <dbReference type="ARBA" id="ARBA00022989"/>
    </source>
</evidence>
<keyword evidence="11" id="KW-0407">Ion channel</keyword>
<dbReference type="GO" id="GO:0008076">
    <property type="term" value="C:voltage-gated potassium channel complex"/>
    <property type="evidence" value="ECO:0007669"/>
    <property type="project" value="InterPro"/>
</dbReference>
<sequence length="231" mass="26594">MDEDINLSPVEMVVLSMTVFVVFSLVLQESITINPEMGRLLFWMDNVCCVVFLSEWIYRFVHAEKKRRFVLRNFIDLIASIPFGWLPGLKALRLMRLVQVIRIAGSVNRFATYCRYNSIQTARFAFFILFTLLMMTGPVLILFFEYDSGSINTTENALWWTYCTVTTIGYGDLYPVTTGGRIFTVFVSLGGIGMFGILSTLLINYVIHINHEKNSNQTERELPKEDREHGL</sequence>
<name>A0A3E4Z3L4_9BACT</name>
<dbReference type="AlphaFoldDB" id="A0A3E4Z3L4"/>
<feature type="transmembrane region" description="Helical" evidence="12">
    <location>
        <begin position="40"/>
        <end position="58"/>
    </location>
</feature>
<reference evidence="14 15" key="1">
    <citation type="submission" date="2018-08" db="EMBL/GenBank/DDBJ databases">
        <title>A genome reference for cultivated species of the human gut microbiota.</title>
        <authorList>
            <person name="Zou Y."/>
            <person name="Xue W."/>
            <person name="Luo G."/>
        </authorList>
    </citation>
    <scope>NUCLEOTIDE SEQUENCE [LARGE SCALE GENOMIC DNA]</scope>
    <source>
        <strain evidence="14 15">OM06-2</strain>
    </source>
</reference>
<keyword evidence="6" id="KW-0851">Voltage-gated channel</keyword>
<dbReference type="PANTHER" id="PTHR11537:SF254">
    <property type="entry name" value="POTASSIUM VOLTAGE-GATED CHANNEL PROTEIN SHAB"/>
    <property type="match status" value="1"/>
</dbReference>
<evidence type="ECO:0000256" key="2">
    <source>
        <dbReference type="ARBA" id="ARBA00022448"/>
    </source>
</evidence>
<evidence type="ECO:0000256" key="6">
    <source>
        <dbReference type="ARBA" id="ARBA00022882"/>
    </source>
</evidence>
<keyword evidence="4 12" id="KW-0812">Transmembrane</keyword>
<dbReference type="InterPro" id="IPR028325">
    <property type="entry name" value="VG_K_chnl"/>
</dbReference>
<keyword evidence="2" id="KW-0813">Transport</keyword>
<keyword evidence="5" id="KW-0631">Potassium channel</keyword>
<dbReference type="Proteomes" id="UP000260814">
    <property type="component" value="Unassembled WGS sequence"/>
</dbReference>
<evidence type="ECO:0000313" key="15">
    <source>
        <dbReference type="Proteomes" id="UP000260814"/>
    </source>
</evidence>
<feature type="domain" description="Ion transport" evidence="13">
    <location>
        <begin position="12"/>
        <end position="212"/>
    </location>
</feature>
<dbReference type="InterPro" id="IPR027359">
    <property type="entry name" value="Volt_channel_dom_sf"/>
</dbReference>
<organism evidence="14 15">
    <name type="scientific">Phocaeicola plebeius</name>
    <dbReference type="NCBI Taxonomy" id="310297"/>
    <lineage>
        <taxon>Bacteria</taxon>
        <taxon>Pseudomonadati</taxon>
        <taxon>Bacteroidota</taxon>
        <taxon>Bacteroidia</taxon>
        <taxon>Bacteroidales</taxon>
        <taxon>Bacteroidaceae</taxon>
        <taxon>Phocaeicola</taxon>
    </lineage>
</organism>
<dbReference type="InterPro" id="IPR005821">
    <property type="entry name" value="Ion_trans_dom"/>
</dbReference>
<evidence type="ECO:0000256" key="12">
    <source>
        <dbReference type="SAM" id="Phobius"/>
    </source>
</evidence>